<evidence type="ECO:0000313" key="1">
    <source>
        <dbReference type="EMBL" id="KAL0956487.1"/>
    </source>
</evidence>
<keyword evidence="2" id="KW-1185">Reference proteome</keyword>
<gene>
    <name evidence="1" type="ORF">HGRIS_002633</name>
</gene>
<organism evidence="1 2">
    <name type="scientific">Hohenbuehelia grisea</name>
    <dbReference type="NCBI Taxonomy" id="104357"/>
    <lineage>
        <taxon>Eukaryota</taxon>
        <taxon>Fungi</taxon>
        <taxon>Dikarya</taxon>
        <taxon>Basidiomycota</taxon>
        <taxon>Agaricomycotina</taxon>
        <taxon>Agaricomycetes</taxon>
        <taxon>Agaricomycetidae</taxon>
        <taxon>Agaricales</taxon>
        <taxon>Pleurotineae</taxon>
        <taxon>Pleurotaceae</taxon>
        <taxon>Hohenbuehelia</taxon>
    </lineage>
</organism>
<evidence type="ECO:0000313" key="2">
    <source>
        <dbReference type="Proteomes" id="UP001556367"/>
    </source>
</evidence>
<dbReference type="Proteomes" id="UP001556367">
    <property type="component" value="Unassembled WGS sequence"/>
</dbReference>
<comment type="caution">
    <text evidence="1">The sequence shown here is derived from an EMBL/GenBank/DDBJ whole genome shotgun (WGS) entry which is preliminary data.</text>
</comment>
<proteinExistence type="predicted"/>
<reference evidence="2" key="1">
    <citation type="submission" date="2024-06" db="EMBL/GenBank/DDBJ databases">
        <title>Multi-omics analyses provide insights into the biosynthesis of the anticancer antibiotic pleurotin in Hohenbuehelia grisea.</title>
        <authorList>
            <person name="Weaver J.A."/>
            <person name="Alberti F."/>
        </authorList>
    </citation>
    <scope>NUCLEOTIDE SEQUENCE [LARGE SCALE GENOMIC DNA]</scope>
    <source>
        <strain evidence="2">T-177</strain>
    </source>
</reference>
<accession>A0ABR3JL89</accession>
<dbReference type="EMBL" id="JASNQZ010000006">
    <property type="protein sequence ID" value="KAL0956487.1"/>
    <property type="molecule type" value="Genomic_DNA"/>
</dbReference>
<sequence>MRTICRSGRGHWYRTFPFTELLVLSADEHRVDSASPHRRPVKAPASVDDDGTWISLTNDARRQSWRLIAYLKCFLTVARRRVASCRRVVRDAQAFVGRSLSPWVSWETQSMLAYSSHLSLLPNLSPGNKSAQ</sequence>
<protein>
    <submittedName>
        <fullName evidence="1">Uncharacterized protein</fullName>
    </submittedName>
</protein>
<name>A0ABR3JL89_9AGAR</name>